<name>A0ABR1L901_9PEZI</name>
<evidence type="ECO:0000259" key="5">
    <source>
        <dbReference type="Pfam" id="PF24809"/>
    </source>
</evidence>
<feature type="repeat" description="ANK" evidence="3">
    <location>
        <begin position="1371"/>
        <end position="1403"/>
    </location>
</feature>
<dbReference type="RefSeq" id="XP_066651539.1">
    <property type="nucleotide sequence ID" value="XM_066793849.1"/>
</dbReference>
<evidence type="ECO:0000256" key="2">
    <source>
        <dbReference type="ARBA" id="ARBA00023043"/>
    </source>
</evidence>
<dbReference type="Pfam" id="PF24809">
    <property type="entry name" value="DUF7708"/>
    <property type="match status" value="1"/>
</dbReference>
<dbReference type="InterPro" id="IPR056884">
    <property type="entry name" value="NPHP3-like_N"/>
</dbReference>
<feature type="domain" description="DUF7708" evidence="5">
    <location>
        <begin position="66"/>
        <end position="203"/>
    </location>
</feature>
<keyword evidence="2 3" id="KW-0040">ANK repeat</keyword>
<dbReference type="Pfam" id="PF13637">
    <property type="entry name" value="Ank_4"/>
    <property type="match status" value="1"/>
</dbReference>
<dbReference type="Gene3D" id="1.25.40.20">
    <property type="entry name" value="Ankyrin repeat-containing domain"/>
    <property type="match status" value="5"/>
</dbReference>
<organism evidence="7 8">
    <name type="scientific">Phyllosticta citribraziliensis</name>
    <dbReference type="NCBI Taxonomy" id="989973"/>
    <lineage>
        <taxon>Eukaryota</taxon>
        <taxon>Fungi</taxon>
        <taxon>Dikarya</taxon>
        <taxon>Ascomycota</taxon>
        <taxon>Pezizomycotina</taxon>
        <taxon>Dothideomycetes</taxon>
        <taxon>Dothideomycetes incertae sedis</taxon>
        <taxon>Botryosphaeriales</taxon>
        <taxon>Phyllostictaceae</taxon>
        <taxon>Phyllosticta</taxon>
    </lineage>
</organism>
<dbReference type="PROSITE" id="PS50297">
    <property type="entry name" value="ANK_REP_REGION"/>
    <property type="match status" value="5"/>
</dbReference>
<feature type="repeat" description="ANK" evidence="3">
    <location>
        <begin position="1977"/>
        <end position="2006"/>
    </location>
</feature>
<gene>
    <name evidence="7" type="ORF">J3D65DRAFT_124683</name>
</gene>
<dbReference type="InterPro" id="IPR054471">
    <property type="entry name" value="GPIID_WHD"/>
</dbReference>
<dbReference type="PANTHER" id="PTHR24198">
    <property type="entry name" value="ANKYRIN REPEAT AND PROTEIN KINASE DOMAIN-CONTAINING PROTEIN"/>
    <property type="match status" value="1"/>
</dbReference>
<evidence type="ECO:0000313" key="7">
    <source>
        <dbReference type="EMBL" id="KAK7531715.1"/>
    </source>
</evidence>
<dbReference type="InterPro" id="IPR002110">
    <property type="entry name" value="Ankyrin_rpt"/>
</dbReference>
<dbReference type="PROSITE" id="PS50088">
    <property type="entry name" value="ANK_REPEAT"/>
    <property type="match status" value="11"/>
</dbReference>
<feature type="repeat" description="ANK" evidence="3">
    <location>
        <begin position="1100"/>
        <end position="1132"/>
    </location>
</feature>
<dbReference type="InterPro" id="IPR027417">
    <property type="entry name" value="P-loop_NTPase"/>
</dbReference>
<feature type="domain" description="Nephrocystin 3-like N-terminal" evidence="6">
    <location>
        <begin position="300"/>
        <end position="477"/>
    </location>
</feature>
<comment type="caution">
    <text evidence="7">The sequence shown here is derived from an EMBL/GenBank/DDBJ whole genome shotgun (WGS) entry which is preliminary data.</text>
</comment>
<dbReference type="GeneID" id="92026755"/>
<feature type="domain" description="GPI inositol-deacylase winged helix" evidence="4">
    <location>
        <begin position="598"/>
        <end position="671"/>
    </location>
</feature>
<dbReference type="Pfam" id="PF12796">
    <property type="entry name" value="Ank_2"/>
    <property type="match status" value="6"/>
</dbReference>
<accession>A0ABR1L901</accession>
<feature type="repeat" description="ANK" evidence="3">
    <location>
        <begin position="1206"/>
        <end position="1238"/>
    </location>
</feature>
<dbReference type="Pfam" id="PF24883">
    <property type="entry name" value="NPHP3_N"/>
    <property type="match status" value="1"/>
</dbReference>
<dbReference type="Proteomes" id="UP001360953">
    <property type="component" value="Unassembled WGS sequence"/>
</dbReference>
<protein>
    <submittedName>
        <fullName evidence="7">Ankyrin repeat-containing domain protein</fullName>
    </submittedName>
</protein>
<dbReference type="Pfam" id="PF22939">
    <property type="entry name" value="WHD_GPIID"/>
    <property type="match status" value="1"/>
</dbReference>
<feature type="repeat" description="ANK" evidence="3">
    <location>
        <begin position="1338"/>
        <end position="1370"/>
    </location>
</feature>
<dbReference type="EMBL" id="JBBPEH010000012">
    <property type="protein sequence ID" value="KAK7531715.1"/>
    <property type="molecule type" value="Genomic_DNA"/>
</dbReference>
<feature type="repeat" description="ANK" evidence="3">
    <location>
        <begin position="1897"/>
        <end position="1929"/>
    </location>
</feature>
<dbReference type="Gene3D" id="3.40.50.300">
    <property type="entry name" value="P-loop containing nucleotide triphosphate hydrolases"/>
    <property type="match status" value="1"/>
</dbReference>
<proteinExistence type="predicted"/>
<dbReference type="SUPFAM" id="SSF48403">
    <property type="entry name" value="Ankyrin repeat"/>
    <property type="match status" value="4"/>
</dbReference>
<keyword evidence="8" id="KW-1185">Reference proteome</keyword>
<dbReference type="SUPFAM" id="SSF52540">
    <property type="entry name" value="P-loop containing nucleoside triphosphate hydrolases"/>
    <property type="match status" value="1"/>
</dbReference>
<dbReference type="InterPro" id="IPR036770">
    <property type="entry name" value="Ankyrin_rpt-contain_sf"/>
</dbReference>
<dbReference type="SMART" id="SM00248">
    <property type="entry name" value="ANK"/>
    <property type="match status" value="25"/>
</dbReference>
<evidence type="ECO:0000256" key="1">
    <source>
        <dbReference type="ARBA" id="ARBA00022737"/>
    </source>
</evidence>
<dbReference type="InterPro" id="IPR056125">
    <property type="entry name" value="DUF7708"/>
</dbReference>
<sequence length="2058" mass="225551">MSSLWDQSIAKLSEKDQRMFRCGSASKREILNDIVAKVEEQQDQCLRRRWKTKGFKGREIVIRDVCAKFISSVKSFLAVVDTAVSFDPVHAAFPWAGIRFLLQFCMNSTEAFDAMIEGLEKASDIIARCTIMEKLYLPATSDAQKSFETQLSKLYGVLLSYLCEAMRYYKKSFIRKILADTTRRQVLEDALKDVSEGDQKVRYQRELIDAERTTATLTITESNKASFGTMTVKVDELQVTQKILQQALKDLETPFVRIEGQIGRLHNALEASERSDLLKWLSAIDFRKHHEAMISGILPNTGEWLLTNPEYASWKSSSSSEILWLHGTWGCGKSRLAAVMIEDLEKQRAYVPQAAPIAYFYCCRDTAEPQRANCEEILRAIVKQLSVSKTDGQIAGVTVNKYKNKVEDGKKNGLDASPLTKEESVELILQLTAATPATIVIDGLDECDSQQRGLIMSACEEIVAKSRDLVKILVSSREEDDIKMRLGQSQEISVTAKQNHEDLGRFIKSKAKDFITEWGQKPGKEAHKLGQLENDIISALEAGAQGMFLWVTLQLETIRDTERIKLDEDVRAALRHLPAGLIKSFDAVYARITSLEQTAKTVTTLVLKWLLCAQRPLSVEELIAAVSRSIRADEAFSTTELLDCCCGLVVLDSESDVLRLSHTSVREYLESLPEFDSTETHSAVTGRCLGAYIWDGPSKDLLVDYATVYWPIHCEAVGVPHRDAVLKAMLLEFFTKEEHFEDWLDSVDGKLQSQEVRWHGDLTKKLNALSSSPPSPLFTISCFGLSEVLQNLSERGLLQDLELLNKHDASGLYLAAHFGHEDVVKGLIGLGCNVSAACGRFGSAIKAAAFFGHCSIVKLLLDHHAATDFGPGDFANPLQASLAGGHEDIIEALLRSGFRFSTQDEFNDALQFAGFKGHAQLVEHLLQGKLGDYAPHENHDPLQVALHGRREKESKRLLARYADINAEVGYFGNALQAAIAGGKLSLVQLVHQEGASLGSRGRFGYPLRAAAIAGKDDVLVWLLDQGADPNVQDDELGDALQAAASKNHISTMSILLEHGANPDGHGGFFKSTMQAAAYAGHQEAIKLLLQNKASIKAVGRFRSVLQAAIHARNDDVVDLLLQKGAPVDTRHRFYVMENSLPSREVRRTLPKIHDGTEQVDCPGDSGSLELAARYGNVQLIQKFIDMGAKIDAADDDETYNRYDSGSTYTALQIAAFWGHRDAVICLLDNGANISAKRQTLGTPLQAALEGSRLDIASLLLERGAPIDQHWGQFGSCLQVFCERDNLEVVRFLLEHGADIEDTGGMHGNAIQVASDTGHLRIVRFLLENGARIDAPGKKNGNALQAAAGQGNLKIVKFLIQHGANVNAAGEQRGTALQNAVAAMHVEMVKYLLDEGAEIETADGGFGSPLQLASYSGQTEVVQILLERGADIHSRHDLFPLRLTRDEEPDPTDALFAACKRGHASIARQLFRKDPWGYVRRGTFERTAEKSAKKEHLEISSMLISEGASVGFGAHIFGPLILNALKRRSIPFLATVMQNFPNIGELVFSGRSLLEEAAYQGEASTVASLLAKGTSPASRDAALTSAIAAHFDRLDEQSSGSSDEDEEEKLWSTYNMDEEEKLRLGDALEVLRVLVEAGADVTPLAEKVQFFVPMIFAEGSLQLIELLDRRLCIIPQADSPLFREILQLVSSAGKLDIVKYLISKVSHPEPSTYAGAIKFAASRGQKHVVEYFLSLNPDMAAFNTVDDNALKGATSSKSLETMQLLLREIDHDAPVFEAALALLFADDDDYDDHGFYDDGYSYDNDDESPEHKAQRLESLLKPLSRKTDVGPICTHFLSNARRPLLKDPLTVLLTYGADPNAKSAEGQAPLYQAAKFDREDQVKVLLDFGADPNPEAAELGTALHIAARKGALGAAKLLIEAGADVNHIAGLYGSALTAVISSRVWSDRYIPQESDIQIAEFLVENGADVDAQGGFFGSALQAAASGGNEQAVKFLLEKGADPSLKGGKYGSALKASRHKCSRDCQHADFEGLQGGPFCVAKEKENIAQLLIDAGASDSE</sequence>
<evidence type="ECO:0000256" key="3">
    <source>
        <dbReference type="PROSITE-ProRule" id="PRU00023"/>
    </source>
</evidence>
<keyword evidence="1" id="KW-0677">Repeat</keyword>
<reference evidence="7 8" key="1">
    <citation type="submission" date="2024-04" db="EMBL/GenBank/DDBJ databases">
        <title>Phyllosticta paracitricarpa is synonymous to the EU quarantine fungus P. citricarpa based on phylogenomic analyses.</title>
        <authorList>
            <consortium name="Lawrence Berkeley National Laboratory"/>
            <person name="Van ingen-buijs V.A."/>
            <person name="Van westerhoven A.C."/>
            <person name="Haridas S."/>
            <person name="Skiadas P."/>
            <person name="Martin F."/>
            <person name="Groenewald J.Z."/>
            <person name="Crous P.W."/>
            <person name="Seidl M.F."/>
        </authorList>
    </citation>
    <scope>NUCLEOTIDE SEQUENCE [LARGE SCALE GENOMIC DNA]</scope>
    <source>
        <strain evidence="7 8">CPC 17464</strain>
    </source>
</reference>
<evidence type="ECO:0000259" key="6">
    <source>
        <dbReference type="Pfam" id="PF24883"/>
    </source>
</evidence>
<feature type="repeat" description="ANK" evidence="3">
    <location>
        <begin position="1864"/>
        <end position="1896"/>
    </location>
</feature>
<feature type="repeat" description="ANK" evidence="3">
    <location>
        <begin position="1407"/>
        <end position="1436"/>
    </location>
</feature>
<evidence type="ECO:0000259" key="4">
    <source>
        <dbReference type="Pfam" id="PF22939"/>
    </source>
</evidence>
<evidence type="ECO:0000313" key="8">
    <source>
        <dbReference type="Proteomes" id="UP001360953"/>
    </source>
</evidence>
<dbReference type="PANTHER" id="PTHR24198:SF165">
    <property type="entry name" value="ANKYRIN REPEAT-CONTAINING PROTEIN-RELATED"/>
    <property type="match status" value="1"/>
</dbReference>
<feature type="repeat" description="ANK" evidence="3">
    <location>
        <begin position="1305"/>
        <end position="1337"/>
    </location>
</feature>
<feature type="repeat" description="ANK" evidence="3">
    <location>
        <begin position="1006"/>
        <end position="1034"/>
    </location>
</feature>
<feature type="repeat" description="ANK" evidence="3">
    <location>
        <begin position="1163"/>
        <end position="1195"/>
    </location>
</feature>